<sequence length="353" mass="38569">MYIIIAIIVFGILIAVHELGHFAAAKAFGVKVLEFSIGMGPRLLKKQGKETLYSLRAFPFGGSCLMEGEDEETPDPRSFTAQRRWKRVIILVAGAFMNFVFGAVVVFILVSQMGGFTGTTVTQLADGFPTSLQGQNGLMVGDKLMSVNGERLYYVNDFSVFMELASGKPVDLTVQRDGKEVTLTDFPLQKREYTDDGVKTMRYGISFNGIQPTAGEKIKYATYTTLNYVRLVRVSLTMLFTGAVGLNQVSGPVGIVSVMNQAAEGQAFWAALANIASISALVAVNLAVMNLLPIPALDGGRIFFLIVTFFVEKISRRRVDPKYEGYIHTAGFFLLIGLMCVVLVSDVLKLVHG</sequence>
<dbReference type="InterPro" id="IPR004387">
    <property type="entry name" value="Pept_M50_Zn"/>
</dbReference>
<feature type="domain" description="PDZ" evidence="12">
    <location>
        <begin position="103"/>
        <end position="178"/>
    </location>
</feature>
<dbReference type="CDD" id="cd06163">
    <property type="entry name" value="S2P-M50_PDZ_RseP-like"/>
    <property type="match status" value="1"/>
</dbReference>
<evidence type="ECO:0000256" key="3">
    <source>
        <dbReference type="ARBA" id="ARBA00007931"/>
    </source>
</evidence>
<keyword evidence="9" id="KW-0482">Metalloprotease</keyword>
<dbReference type="RefSeq" id="WP_242941150.1">
    <property type="nucleotide sequence ID" value="NZ_FQXV01000002.1"/>
</dbReference>
<evidence type="ECO:0000256" key="10">
    <source>
        <dbReference type="ARBA" id="ARBA00023136"/>
    </source>
</evidence>
<accession>A0A1M5VKW3</accession>
<name>A0A1M5VKW3_9FIRM</name>
<evidence type="ECO:0000256" key="1">
    <source>
        <dbReference type="ARBA" id="ARBA00001947"/>
    </source>
</evidence>
<feature type="transmembrane region" description="Helical" evidence="11">
    <location>
        <begin position="323"/>
        <end position="344"/>
    </location>
</feature>
<organism evidence="13 14">
    <name type="scientific">Sporobacter termitidis DSM 10068</name>
    <dbReference type="NCBI Taxonomy" id="1123282"/>
    <lineage>
        <taxon>Bacteria</taxon>
        <taxon>Bacillati</taxon>
        <taxon>Bacillota</taxon>
        <taxon>Clostridia</taxon>
        <taxon>Eubacteriales</taxon>
        <taxon>Oscillospiraceae</taxon>
        <taxon>Sporobacter</taxon>
    </lineage>
</organism>
<keyword evidence="7" id="KW-0862">Zinc</keyword>
<keyword evidence="10 11" id="KW-0472">Membrane</keyword>
<evidence type="ECO:0000256" key="11">
    <source>
        <dbReference type="SAM" id="Phobius"/>
    </source>
</evidence>
<evidence type="ECO:0000256" key="8">
    <source>
        <dbReference type="ARBA" id="ARBA00022989"/>
    </source>
</evidence>
<evidence type="ECO:0000313" key="13">
    <source>
        <dbReference type="EMBL" id="SHH75865.1"/>
    </source>
</evidence>
<keyword evidence="4 13" id="KW-0645">Protease</keyword>
<evidence type="ECO:0000256" key="6">
    <source>
        <dbReference type="ARBA" id="ARBA00022801"/>
    </source>
</evidence>
<dbReference type="Gene3D" id="2.30.42.10">
    <property type="match status" value="1"/>
</dbReference>
<dbReference type="GO" id="GO:0016020">
    <property type="term" value="C:membrane"/>
    <property type="evidence" value="ECO:0007669"/>
    <property type="project" value="UniProtKB-SubCell"/>
</dbReference>
<dbReference type="GO" id="GO:0004222">
    <property type="term" value="F:metalloendopeptidase activity"/>
    <property type="evidence" value="ECO:0007669"/>
    <property type="project" value="InterPro"/>
</dbReference>
<proteinExistence type="inferred from homology"/>
<keyword evidence="5 11" id="KW-0812">Transmembrane</keyword>
<evidence type="ECO:0000313" key="14">
    <source>
        <dbReference type="Proteomes" id="UP000183995"/>
    </source>
</evidence>
<dbReference type="GO" id="GO:0006508">
    <property type="term" value="P:proteolysis"/>
    <property type="evidence" value="ECO:0007669"/>
    <property type="project" value="UniProtKB-KW"/>
</dbReference>
<dbReference type="PANTHER" id="PTHR42837">
    <property type="entry name" value="REGULATOR OF SIGMA-E PROTEASE RSEP"/>
    <property type="match status" value="1"/>
</dbReference>
<evidence type="ECO:0000256" key="4">
    <source>
        <dbReference type="ARBA" id="ARBA00022670"/>
    </source>
</evidence>
<evidence type="ECO:0000256" key="5">
    <source>
        <dbReference type="ARBA" id="ARBA00022692"/>
    </source>
</evidence>
<comment type="cofactor">
    <cofactor evidence="1">
        <name>Zn(2+)</name>
        <dbReference type="ChEBI" id="CHEBI:29105"/>
    </cofactor>
</comment>
<evidence type="ECO:0000256" key="7">
    <source>
        <dbReference type="ARBA" id="ARBA00022833"/>
    </source>
</evidence>
<dbReference type="AlphaFoldDB" id="A0A1M5VKW3"/>
<evidence type="ECO:0000256" key="2">
    <source>
        <dbReference type="ARBA" id="ARBA00004141"/>
    </source>
</evidence>
<dbReference type="STRING" id="1123282.SAMN02745823_00883"/>
<feature type="transmembrane region" description="Helical" evidence="11">
    <location>
        <begin position="88"/>
        <end position="110"/>
    </location>
</feature>
<comment type="similarity">
    <text evidence="3">Belongs to the peptidase M50B family.</text>
</comment>
<dbReference type="SUPFAM" id="SSF50156">
    <property type="entry name" value="PDZ domain-like"/>
    <property type="match status" value="1"/>
</dbReference>
<dbReference type="Pfam" id="PF02163">
    <property type="entry name" value="Peptidase_M50"/>
    <property type="match status" value="1"/>
</dbReference>
<dbReference type="InterPro" id="IPR036034">
    <property type="entry name" value="PDZ_sf"/>
</dbReference>
<feature type="transmembrane region" description="Helical" evidence="11">
    <location>
        <begin position="267"/>
        <end position="288"/>
    </location>
</feature>
<keyword evidence="6" id="KW-0378">Hydrolase</keyword>
<gene>
    <name evidence="13" type="ORF">SAMN02745823_00883</name>
</gene>
<comment type="subcellular location">
    <subcellularLocation>
        <location evidence="2">Membrane</location>
        <topology evidence="2">Multi-pass membrane protein</topology>
    </subcellularLocation>
</comment>
<evidence type="ECO:0000256" key="9">
    <source>
        <dbReference type="ARBA" id="ARBA00023049"/>
    </source>
</evidence>
<keyword evidence="14" id="KW-1185">Reference proteome</keyword>
<dbReference type="InterPro" id="IPR008915">
    <property type="entry name" value="Peptidase_M50"/>
</dbReference>
<dbReference type="PANTHER" id="PTHR42837:SF2">
    <property type="entry name" value="MEMBRANE METALLOPROTEASE ARASP2, CHLOROPLASTIC-RELATED"/>
    <property type="match status" value="1"/>
</dbReference>
<dbReference type="SMART" id="SM00228">
    <property type="entry name" value="PDZ"/>
    <property type="match status" value="1"/>
</dbReference>
<dbReference type="InterPro" id="IPR001478">
    <property type="entry name" value="PDZ"/>
</dbReference>
<evidence type="ECO:0000259" key="12">
    <source>
        <dbReference type="SMART" id="SM00228"/>
    </source>
</evidence>
<keyword evidence="8 11" id="KW-1133">Transmembrane helix</keyword>
<protein>
    <submittedName>
        <fullName evidence="13">Regulator of sigma E protease</fullName>
    </submittedName>
</protein>
<dbReference type="EMBL" id="FQXV01000002">
    <property type="protein sequence ID" value="SHH75865.1"/>
    <property type="molecule type" value="Genomic_DNA"/>
</dbReference>
<reference evidence="13 14" key="1">
    <citation type="submission" date="2016-11" db="EMBL/GenBank/DDBJ databases">
        <authorList>
            <person name="Jaros S."/>
            <person name="Januszkiewicz K."/>
            <person name="Wedrychowicz H."/>
        </authorList>
    </citation>
    <scope>NUCLEOTIDE SEQUENCE [LARGE SCALE GENOMIC DNA]</scope>
    <source>
        <strain evidence="13 14">DSM 10068</strain>
    </source>
</reference>
<dbReference type="Proteomes" id="UP000183995">
    <property type="component" value="Unassembled WGS sequence"/>
</dbReference>